<feature type="signal peptide" evidence="1">
    <location>
        <begin position="1"/>
        <end position="20"/>
    </location>
</feature>
<evidence type="ECO:0000256" key="1">
    <source>
        <dbReference type="SAM" id="SignalP"/>
    </source>
</evidence>
<sequence length="60" mass="6554">LLVSIGLFLLDITSTSPGAAEEAVFTKSEGAREFRCWGGHRLTSPGSHSRCSHHSRIKRC</sequence>
<feature type="chain" id="PRO_5006449032" evidence="1">
    <location>
        <begin position="21"/>
        <end position="60"/>
    </location>
</feature>
<accession>A0A0R3TQP9</accession>
<protein>
    <submittedName>
        <fullName evidence="2">Secreted protein</fullName>
    </submittedName>
</protein>
<keyword evidence="1" id="KW-0732">Signal</keyword>
<dbReference type="AlphaFoldDB" id="A0A0R3TQP9"/>
<name>A0A0R3TQP9_RODNA</name>
<evidence type="ECO:0000313" key="2">
    <source>
        <dbReference type="WBParaSite" id="HNAJ_0000987701-mRNA-1"/>
    </source>
</evidence>
<proteinExistence type="predicted"/>
<organism evidence="2">
    <name type="scientific">Rodentolepis nana</name>
    <name type="common">Dwarf tapeworm</name>
    <name type="synonym">Hymenolepis nana</name>
    <dbReference type="NCBI Taxonomy" id="102285"/>
    <lineage>
        <taxon>Eukaryota</taxon>
        <taxon>Metazoa</taxon>
        <taxon>Spiralia</taxon>
        <taxon>Lophotrochozoa</taxon>
        <taxon>Platyhelminthes</taxon>
        <taxon>Cestoda</taxon>
        <taxon>Eucestoda</taxon>
        <taxon>Cyclophyllidea</taxon>
        <taxon>Hymenolepididae</taxon>
        <taxon>Rodentolepis</taxon>
    </lineage>
</organism>
<dbReference type="WBParaSite" id="HNAJ_0000987701-mRNA-1">
    <property type="protein sequence ID" value="HNAJ_0000987701-mRNA-1"/>
    <property type="gene ID" value="HNAJ_0000987701"/>
</dbReference>
<reference evidence="2" key="1">
    <citation type="submission" date="2017-02" db="UniProtKB">
        <authorList>
            <consortium name="WormBaseParasite"/>
        </authorList>
    </citation>
    <scope>IDENTIFICATION</scope>
</reference>